<proteinExistence type="predicted"/>
<dbReference type="PANTHER" id="PTHR34219:SF4">
    <property type="entry name" value="PEPSY DOMAIN-CONTAINING PROTEIN"/>
    <property type="match status" value="1"/>
</dbReference>
<dbReference type="OrthoDB" id="9776609at2"/>
<keyword evidence="3" id="KW-1185">Reference proteome</keyword>
<dbReference type="InterPro" id="IPR005625">
    <property type="entry name" value="PepSY-ass_TM"/>
</dbReference>
<organism evidence="2 3">
    <name type="scientific">Massilia atriviolacea</name>
    <dbReference type="NCBI Taxonomy" id="2495579"/>
    <lineage>
        <taxon>Bacteria</taxon>
        <taxon>Pseudomonadati</taxon>
        <taxon>Pseudomonadota</taxon>
        <taxon>Betaproteobacteria</taxon>
        <taxon>Burkholderiales</taxon>
        <taxon>Oxalobacteraceae</taxon>
        <taxon>Telluria group</taxon>
        <taxon>Massilia</taxon>
    </lineage>
</organism>
<dbReference type="Pfam" id="PF03929">
    <property type="entry name" value="PepSY_TM"/>
    <property type="match status" value="1"/>
</dbReference>
<sequence length="528" mass="57905">MTAPAATSMPPRLRHAMDYLHTWAGVLCSTLLFLVFFMGTLSVFDQELDRWMMPATRVAQPAAVSFDKLALPHLARLAPGAKQWTVQYPTSRAPTMRLSWFENGALQSRELDANTGQLLPPSGSKGGTGFFFPFHYTFHIKWMDLGYWLLALVSIAMLALLVSGVIIHKKIFTDFFAFRPAKSRQRATLDLHHVSAVLLLPFHFTITLTGLIIMVFVYAKPGIALVYGKQADQASREAFALVQRAPAGQPGELASVDAMAAQARLLWGGGQIRRVSVRNPHDAHASVDFQRRPHDRISYDTQMLTFDGTSGALLGRSELSSTLALQRFFTGLHMLPFDHWWLRWMYFAMGLVSCAMIGTGMLLWVEKRRLRQAKEGRSSYLVVNAVAAAGSVGVLVATLAMLVSNKLLPEGIVGRAVLEQCIFFLAWIGTLAHALGRAWQARSTGQLATAWREQAWASAVLAVLAVVLNGVMTGDHLLRTVSQGNMAVAGTDLVLLASAALAVLTARRLRTRAMAAARARPLLKEASA</sequence>
<feature type="transmembrane region" description="Helical" evidence="1">
    <location>
        <begin position="486"/>
        <end position="504"/>
    </location>
</feature>
<feature type="transmembrane region" description="Helical" evidence="1">
    <location>
        <begin position="189"/>
        <end position="219"/>
    </location>
</feature>
<protein>
    <submittedName>
        <fullName evidence="2">PepSY domain-containing protein</fullName>
    </submittedName>
</protein>
<evidence type="ECO:0000313" key="3">
    <source>
        <dbReference type="Proteomes" id="UP000278085"/>
    </source>
</evidence>
<feature type="transmembrane region" description="Helical" evidence="1">
    <location>
        <begin position="416"/>
        <end position="435"/>
    </location>
</feature>
<gene>
    <name evidence="2" type="ORF">EJB06_04615</name>
</gene>
<keyword evidence="1" id="KW-0812">Transmembrane</keyword>
<dbReference type="AlphaFoldDB" id="A0A430HS80"/>
<comment type="caution">
    <text evidence="2">The sequence shown here is derived from an EMBL/GenBank/DDBJ whole genome shotgun (WGS) entry which is preliminary data.</text>
</comment>
<reference evidence="2 3" key="1">
    <citation type="submission" date="2018-12" db="EMBL/GenBank/DDBJ databases">
        <authorList>
            <person name="Yang E."/>
        </authorList>
    </citation>
    <scope>NUCLEOTIDE SEQUENCE [LARGE SCALE GENOMIC DNA]</scope>
    <source>
        <strain evidence="2 3">SOD</strain>
    </source>
</reference>
<feature type="transmembrane region" description="Helical" evidence="1">
    <location>
        <begin position="381"/>
        <end position="404"/>
    </location>
</feature>
<keyword evidence="1" id="KW-0472">Membrane</keyword>
<feature type="transmembrane region" description="Helical" evidence="1">
    <location>
        <begin position="20"/>
        <end position="44"/>
    </location>
</feature>
<evidence type="ECO:0000313" key="2">
    <source>
        <dbReference type="EMBL" id="RSZ60401.1"/>
    </source>
</evidence>
<feature type="transmembrane region" description="Helical" evidence="1">
    <location>
        <begin position="344"/>
        <end position="365"/>
    </location>
</feature>
<feature type="transmembrane region" description="Helical" evidence="1">
    <location>
        <begin position="145"/>
        <end position="168"/>
    </location>
</feature>
<evidence type="ECO:0000256" key="1">
    <source>
        <dbReference type="SAM" id="Phobius"/>
    </source>
</evidence>
<dbReference type="Proteomes" id="UP000278085">
    <property type="component" value="Unassembled WGS sequence"/>
</dbReference>
<dbReference type="EMBL" id="RXLQ01000002">
    <property type="protein sequence ID" value="RSZ60401.1"/>
    <property type="molecule type" value="Genomic_DNA"/>
</dbReference>
<dbReference type="PANTHER" id="PTHR34219">
    <property type="entry name" value="IRON-REGULATED INNER MEMBRANE PROTEIN-RELATED"/>
    <property type="match status" value="1"/>
</dbReference>
<name>A0A430HS80_9BURK</name>
<dbReference type="RefSeq" id="WP_126072812.1">
    <property type="nucleotide sequence ID" value="NZ_CP051166.1"/>
</dbReference>
<keyword evidence="1" id="KW-1133">Transmembrane helix</keyword>
<feature type="transmembrane region" description="Helical" evidence="1">
    <location>
        <begin position="455"/>
        <end position="474"/>
    </location>
</feature>
<accession>A0A430HS80</accession>